<dbReference type="PIRSF" id="PIRSF039026">
    <property type="entry name" value="SiaP"/>
    <property type="match status" value="1"/>
</dbReference>
<gene>
    <name evidence="4" type="ORF">SAMN02745194_03402</name>
</gene>
<dbReference type="Proteomes" id="UP000184387">
    <property type="component" value="Unassembled WGS sequence"/>
</dbReference>
<dbReference type="PANTHER" id="PTHR33376">
    <property type="match status" value="1"/>
</dbReference>
<proteinExistence type="predicted"/>
<feature type="binding site" evidence="3">
    <location>
        <position position="257"/>
    </location>
    <ligand>
        <name>substrate</name>
    </ligand>
</feature>
<dbReference type="InterPro" id="IPR006311">
    <property type="entry name" value="TAT_signal"/>
</dbReference>
<dbReference type="GO" id="GO:0055085">
    <property type="term" value="P:transmembrane transport"/>
    <property type="evidence" value="ECO:0007669"/>
    <property type="project" value="InterPro"/>
</dbReference>
<feature type="binding site" evidence="3">
    <location>
        <position position="232"/>
    </location>
    <ligand>
        <name>Na(+)</name>
        <dbReference type="ChEBI" id="CHEBI:29101"/>
    </ligand>
</feature>
<dbReference type="GO" id="GO:0043177">
    <property type="term" value="F:organic acid binding"/>
    <property type="evidence" value="ECO:0007669"/>
    <property type="project" value="InterPro"/>
</dbReference>
<evidence type="ECO:0000256" key="3">
    <source>
        <dbReference type="PIRSR" id="PIRSR039026-2"/>
    </source>
</evidence>
<dbReference type="EMBL" id="FQZF01000021">
    <property type="protein sequence ID" value="SHJ80349.1"/>
    <property type="molecule type" value="Genomic_DNA"/>
</dbReference>
<name>A0A1M6MA85_9PROT</name>
<dbReference type="STRING" id="198092.SAMN02745194_03402"/>
<evidence type="ECO:0000256" key="1">
    <source>
        <dbReference type="ARBA" id="ARBA00022729"/>
    </source>
</evidence>
<dbReference type="Pfam" id="PF03480">
    <property type="entry name" value="DctP"/>
    <property type="match status" value="1"/>
</dbReference>
<feature type="binding site" evidence="2">
    <location>
        <position position="173"/>
    </location>
    <ligand>
        <name>substrate</name>
    </ligand>
</feature>
<dbReference type="PROSITE" id="PS51318">
    <property type="entry name" value="TAT"/>
    <property type="match status" value="1"/>
</dbReference>
<dbReference type="GO" id="GO:0046872">
    <property type="term" value="F:metal ion binding"/>
    <property type="evidence" value="ECO:0007669"/>
    <property type="project" value="UniProtKB-KW"/>
</dbReference>
<feature type="binding site" evidence="3">
    <location>
        <position position="231"/>
    </location>
    <ligand>
        <name>substrate</name>
    </ligand>
</feature>
<feature type="binding site" evidence="2">
    <location>
        <position position="194"/>
    </location>
    <ligand>
        <name>substrate</name>
    </ligand>
</feature>
<dbReference type="InterPro" id="IPR041722">
    <property type="entry name" value="TakP/all3028"/>
</dbReference>
<evidence type="ECO:0000313" key="4">
    <source>
        <dbReference type="EMBL" id="SHJ80349.1"/>
    </source>
</evidence>
<dbReference type="InterPro" id="IPR026289">
    <property type="entry name" value="SBP_TakP-like"/>
</dbReference>
<sequence>MASGTPAPMGALGAEHPMNRRRFVAGAPLAAAAATTLAAPALAQSAPELRWRCASSFPKSLDTIYGAGEHVAKRVAALTDGKFQIRVFAAGEIVPAFGTVDAVQQGTIECSHTASYYFTGKDPTFAFDGTVPFGMNFRQLNAWLNAGGGHEVMRDFFESYNIVSLQAGNTGAQMGGWFRKEIRTVQDLQGLKFRIGGFAGNVIQKLGAVPQQIAGGDIYPALERGTIDAAEWIGPYDDEKLGFNRVAPYYYYPGWWEGGLNLSLHINKAKFDELPQLYKDALTSACRDATIETIAKYDAQNPPALRRLVAAGTQLRAFPREVMQACYRATFELYDETAAANPRFKKVYDHFKAFRDTQLQWFRVAENSYDSFVYLMQAQEQQQAAQPRR</sequence>
<dbReference type="InterPro" id="IPR038404">
    <property type="entry name" value="TRAP_DctP_sf"/>
</dbReference>
<dbReference type="GO" id="GO:0031317">
    <property type="term" value="C:tripartite ATP-independent periplasmic transporter complex"/>
    <property type="evidence" value="ECO:0007669"/>
    <property type="project" value="InterPro"/>
</dbReference>
<organism evidence="4 5">
    <name type="scientific">Muricoccus roseus</name>
    <dbReference type="NCBI Taxonomy" id="198092"/>
    <lineage>
        <taxon>Bacteria</taxon>
        <taxon>Pseudomonadati</taxon>
        <taxon>Pseudomonadota</taxon>
        <taxon>Alphaproteobacteria</taxon>
        <taxon>Acetobacterales</taxon>
        <taxon>Roseomonadaceae</taxon>
        <taxon>Muricoccus</taxon>
    </lineage>
</organism>
<keyword evidence="5" id="KW-1185">Reference proteome</keyword>
<accession>A0A1M6MA85</accession>
<reference evidence="4 5" key="1">
    <citation type="submission" date="2016-11" db="EMBL/GenBank/DDBJ databases">
        <authorList>
            <person name="Jaros S."/>
            <person name="Januszkiewicz K."/>
            <person name="Wedrychowicz H."/>
        </authorList>
    </citation>
    <scope>NUCLEOTIDE SEQUENCE [LARGE SCALE GENOMIC DNA]</scope>
    <source>
        <strain evidence="4 5">DSM 14916</strain>
    </source>
</reference>
<protein>
    <submittedName>
        <fullName evidence="4">TRAP-type mannitol/chloroaromatic compound transport system, substrate-binding protein</fullName>
    </submittedName>
</protein>
<evidence type="ECO:0000256" key="2">
    <source>
        <dbReference type="PIRSR" id="PIRSR039026-1"/>
    </source>
</evidence>
<dbReference type="CDD" id="cd13682">
    <property type="entry name" value="PBP2_TRAP_alpha-ketoacid"/>
    <property type="match status" value="1"/>
</dbReference>
<dbReference type="GO" id="GO:0015849">
    <property type="term" value="P:organic acid transport"/>
    <property type="evidence" value="ECO:0007669"/>
    <property type="project" value="InterPro"/>
</dbReference>
<dbReference type="PANTHER" id="PTHR33376:SF5">
    <property type="entry name" value="EXTRACYTOPLASMIC SOLUTE RECEPTOR PROTEIN"/>
    <property type="match status" value="1"/>
</dbReference>
<keyword evidence="3" id="KW-0479">Metal-binding</keyword>
<keyword evidence="1" id="KW-0732">Signal</keyword>
<dbReference type="Gene3D" id="3.40.190.10">
    <property type="entry name" value="Periplasmic binding protein-like II"/>
    <property type="match status" value="1"/>
</dbReference>
<dbReference type="AlphaFoldDB" id="A0A1M6MA85"/>
<dbReference type="NCBIfam" id="NF037995">
    <property type="entry name" value="TRAP_S1"/>
    <property type="match status" value="1"/>
</dbReference>
<evidence type="ECO:0000313" key="5">
    <source>
        <dbReference type="Proteomes" id="UP000184387"/>
    </source>
</evidence>
<dbReference type="InterPro" id="IPR018389">
    <property type="entry name" value="DctP_fam"/>
</dbReference>
<dbReference type="Gene3D" id="3.40.190.170">
    <property type="entry name" value="Bacterial extracellular solute-binding protein, family 7"/>
    <property type="match status" value="1"/>
</dbReference>